<protein>
    <submittedName>
        <fullName evidence="2">Uncharacterized protein</fullName>
    </submittedName>
</protein>
<evidence type="ECO:0000256" key="1">
    <source>
        <dbReference type="SAM" id="MobiDB-lite"/>
    </source>
</evidence>
<feature type="compositionally biased region" description="Polar residues" evidence="1">
    <location>
        <begin position="122"/>
        <end position="132"/>
    </location>
</feature>
<dbReference type="EMBL" id="JAKELL010000001">
    <property type="protein sequence ID" value="KAH9001767.1"/>
    <property type="molecule type" value="Genomic_DNA"/>
</dbReference>
<feature type="compositionally biased region" description="Pro residues" evidence="1">
    <location>
        <begin position="104"/>
        <end position="118"/>
    </location>
</feature>
<keyword evidence="3" id="KW-1185">Reference proteome</keyword>
<organism evidence="2 3">
    <name type="scientific">Lactarius akahatsu</name>
    <dbReference type="NCBI Taxonomy" id="416441"/>
    <lineage>
        <taxon>Eukaryota</taxon>
        <taxon>Fungi</taxon>
        <taxon>Dikarya</taxon>
        <taxon>Basidiomycota</taxon>
        <taxon>Agaricomycotina</taxon>
        <taxon>Agaricomycetes</taxon>
        <taxon>Russulales</taxon>
        <taxon>Russulaceae</taxon>
        <taxon>Lactarius</taxon>
    </lineage>
</organism>
<gene>
    <name evidence="2" type="ORF">EDB92DRAFT_1812461</name>
</gene>
<name>A0AAD4QIC6_9AGAM</name>
<proteinExistence type="predicted"/>
<evidence type="ECO:0000313" key="3">
    <source>
        <dbReference type="Proteomes" id="UP001201163"/>
    </source>
</evidence>
<dbReference type="AlphaFoldDB" id="A0AAD4QIC6"/>
<reference evidence="2" key="1">
    <citation type="submission" date="2022-01" db="EMBL/GenBank/DDBJ databases">
        <title>Comparative genomics reveals a dynamic genome evolution in the ectomycorrhizal milk-cap (Lactarius) mushrooms.</title>
        <authorList>
            <consortium name="DOE Joint Genome Institute"/>
            <person name="Lebreton A."/>
            <person name="Tang N."/>
            <person name="Kuo A."/>
            <person name="LaButti K."/>
            <person name="Drula E."/>
            <person name="Barry K."/>
            <person name="Clum A."/>
            <person name="Lipzen A."/>
            <person name="Mousain D."/>
            <person name="Ng V."/>
            <person name="Wang R."/>
            <person name="Wang X."/>
            <person name="Dai Y."/>
            <person name="Henrissat B."/>
            <person name="Grigoriev I.V."/>
            <person name="Guerin-Laguette A."/>
            <person name="Yu F."/>
            <person name="Martin F.M."/>
        </authorList>
    </citation>
    <scope>NUCLEOTIDE SEQUENCE</scope>
    <source>
        <strain evidence="2">QP</strain>
    </source>
</reference>
<dbReference type="Proteomes" id="UP001201163">
    <property type="component" value="Unassembled WGS sequence"/>
</dbReference>
<feature type="region of interest" description="Disordered" evidence="1">
    <location>
        <begin position="40"/>
        <end position="132"/>
    </location>
</feature>
<comment type="caution">
    <text evidence="2">The sequence shown here is derived from an EMBL/GenBank/DDBJ whole genome shotgun (WGS) entry which is preliminary data.</text>
</comment>
<evidence type="ECO:0000313" key="2">
    <source>
        <dbReference type="EMBL" id="KAH9001767.1"/>
    </source>
</evidence>
<sequence>MATSNAPLKTTLTASTQLFATPRGAPQFGVAQVRVKARPCAERYLRGKSRQTPGSAPKRERRDLNLSKGVWKSNRDDTSQFKETGSQLGVGGCTRQGFQDPAEKPPQGPPPSDAPSPVPLGNQGTPSHTTWHCSDATTFIPIARFPVRTRLPPNQEWPLTHCSFATKPCRLSDVQERFQAPILAPLQQPLVTERSIRNEVAHGEQIQQKGHRVELSSSRVETLATSHPARWSSSEEHWYISACATEVAGVGGAQGLDARKTDRAAPGNWDRVEAICT</sequence>
<accession>A0AAD4QIC6</accession>